<dbReference type="GeneID" id="28964072"/>
<dbReference type="CDD" id="cd00161">
    <property type="entry name" value="beta-trefoil_Ricin-like"/>
    <property type="match status" value="1"/>
</dbReference>
<feature type="chain" id="PRO_5008342341" description="Ricin B lectin domain-containing protein" evidence="1">
    <location>
        <begin position="19"/>
        <end position="180"/>
    </location>
</feature>
<dbReference type="InterPro" id="IPR035992">
    <property type="entry name" value="Ricin_B-like_lectins"/>
</dbReference>
<organism evidence="3">
    <name type="scientific">Kwoniella dejecticola CBS 10117</name>
    <dbReference type="NCBI Taxonomy" id="1296121"/>
    <lineage>
        <taxon>Eukaryota</taxon>
        <taxon>Fungi</taxon>
        <taxon>Dikarya</taxon>
        <taxon>Basidiomycota</taxon>
        <taxon>Agaricomycotina</taxon>
        <taxon>Tremellomycetes</taxon>
        <taxon>Tremellales</taxon>
        <taxon>Cryptococcaceae</taxon>
        <taxon>Kwoniella</taxon>
    </lineage>
</organism>
<accession>A0A1A6AES1</accession>
<feature type="domain" description="Ricin B lectin" evidence="2">
    <location>
        <begin position="32"/>
        <end position="178"/>
    </location>
</feature>
<dbReference type="AlphaFoldDB" id="A0A1A6AES1"/>
<dbReference type="SMART" id="SM00458">
    <property type="entry name" value="RICIN"/>
    <property type="match status" value="1"/>
</dbReference>
<dbReference type="Proteomes" id="UP000078595">
    <property type="component" value="Chromosome 1"/>
</dbReference>
<gene>
    <name evidence="3" type="ORF">I303_00373</name>
    <name evidence="4" type="ORF">I303_100373</name>
</gene>
<dbReference type="RefSeq" id="XP_018266398.1">
    <property type="nucleotide sequence ID" value="XM_018403744.1"/>
</dbReference>
<protein>
    <recommendedName>
        <fullName evidence="2">Ricin B lectin domain-containing protein</fullName>
    </recommendedName>
</protein>
<evidence type="ECO:0000256" key="1">
    <source>
        <dbReference type="SAM" id="SignalP"/>
    </source>
</evidence>
<dbReference type="InterPro" id="IPR000772">
    <property type="entry name" value="Ricin_B_lectin"/>
</dbReference>
<dbReference type="Gene3D" id="2.80.10.50">
    <property type="match status" value="1"/>
</dbReference>
<evidence type="ECO:0000313" key="4">
    <source>
        <dbReference type="EMBL" id="WWC57838.1"/>
    </source>
</evidence>
<dbReference type="KEGG" id="kdj:28964072"/>
<reference evidence="3" key="1">
    <citation type="submission" date="2013-07" db="EMBL/GenBank/DDBJ databases">
        <title>The Genome Sequence of Cryptococcus dejecticola CBS10117.</title>
        <authorList>
            <consortium name="The Broad Institute Genome Sequencing Platform"/>
            <person name="Cuomo C."/>
            <person name="Litvintseva A."/>
            <person name="Chen Y."/>
            <person name="Heitman J."/>
            <person name="Sun S."/>
            <person name="Springer D."/>
            <person name="Dromer F."/>
            <person name="Young S.K."/>
            <person name="Zeng Q."/>
            <person name="Gargeya S."/>
            <person name="Fitzgerald M."/>
            <person name="Abouelleil A."/>
            <person name="Alvarado L."/>
            <person name="Berlin A.M."/>
            <person name="Chapman S.B."/>
            <person name="Dewar J."/>
            <person name="Goldberg J."/>
            <person name="Griggs A."/>
            <person name="Gujja S."/>
            <person name="Hansen M."/>
            <person name="Howarth C."/>
            <person name="Imamovic A."/>
            <person name="Larimer J."/>
            <person name="McCowan C."/>
            <person name="Murphy C."/>
            <person name="Pearson M."/>
            <person name="Priest M."/>
            <person name="Roberts A."/>
            <person name="Saif S."/>
            <person name="Shea T."/>
            <person name="Sykes S."/>
            <person name="Wortman J."/>
            <person name="Nusbaum C."/>
            <person name="Birren B."/>
        </authorList>
    </citation>
    <scope>NUCLEOTIDE SEQUENCE [LARGE SCALE GENOMIC DNA]</scope>
    <source>
        <strain evidence="3">CBS 10117</strain>
    </source>
</reference>
<dbReference type="SUPFAM" id="SSF50370">
    <property type="entry name" value="Ricin B-like lectins"/>
    <property type="match status" value="1"/>
</dbReference>
<dbReference type="Pfam" id="PF00652">
    <property type="entry name" value="Ricin_B_lectin"/>
    <property type="match status" value="1"/>
</dbReference>
<dbReference type="PROSITE" id="PS50231">
    <property type="entry name" value="RICIN_B_LECTIN"/>
    <property type="match status" value="1"/>
</dbReference>
<dbReference type="VEuPathDB" id="FungiDB:I303_00373"/>
<proteinExistence type="predicted"/>
<feature type="signal peptide" evidence="1">
    <location>
        <begin position="1"/>
        <end position="18"/>
    </location>
</feature>
<evidence type="ECO:0000313" key="3">
    <source>
        <dbReference type="EMBL" id="OBR88556.1"/>
    </source>
</evidence>
<dbReference type="EMBL" id="CP144530">
    <property type="protein sequence ID" value="WWC57838.1"/>
    <property type="molecule type" value="Genomic_DNA"/>
</dbReference>
<dbReference type="EMBL" id="KI894027">
    <property type="protein sequence ID" value="OBR88556.1"/>
    <property type="molecule type" value="Genomic_DNA"/>
</dbReference>
<evidence type="ECO:0000259" key="2">
    <source>
        <dbReference type="SMART" id="SM00458"/>
    </source>
</evidence>
<evidence type="ECO:0000313" key="5">
    <source>
        <dbReference type="Proteomes" id="UP000078595"/>
    </source>
</evidence>
<keyword evidence="1" id="KW-0732">Signal</keyword>
<keyword evidence="5" id="KW-1185">Reference proteome</keyword>
<reference evidence="4" key="2">
    <citation type="submission" date="2013-07" db="EMBL/GenBank/DDBJ databases">
        <authorList>
            <consortium name="The Broad Institute Genome Sequencing Platform"/>
            <person name="Cuomo C."/>
            <person name="Litvintseva A."/>
            <person name="Chen Y."/>
            <person name="Heitman J."/>
            <person name="Sun S."/>
            <person name="Springer D."/>
            <person name="Dromer F."/>
            <person name="Young S.K."/>
            <person name="Zeng Q."/>
            <person name="Gargeya S."/>
            <person name="Fitzgerald M."/>
            <person name="Abouelleil A."/>
            <person name="Alvarado L."/>
            <person name="Berlin A.M."/>
            <person name="Chapman S.B."/>
            <person name="Dewar J."/>
            <person name="Goldberg J."/>
            <person name="Griggs A."/>
            <person name="Gujja S."/>
            <person name="Hansen M."/>
            <person name="Howarth C."/>
            <person name="Imamovic A."/>
            <person name="Larimer J."/>
            <person name="McCowan C."/>
            <person name="Murphy C."/>
            <person name="Pearson M."/>
            <person name="Priest M."/>
            <person name="Roberts A."/>
            <person name="Saif S."/>
            <person name="Shea T."/>
            <person name="Sykes S."/>
            <person name="Wortman J."/>
            <person name="Nusbaum C."/>
            <person name="Birren B."/>
        </authorList>
    </citation>
    <scope>NUCLEOTIDE SEQUENCE</scope>
    <source>
        <strain evidence="4">CBS 10117</strain>
    </source>
</reference>
<sequence length="180" mass="20085">MFASYLLALPLLSSLALASPTPQVMKRHDGAGSQIRSVSNPNLCVTVQGGAASHGVRLGMTGCWPDWETFVDLQIWSVIGPQRGRIDLVEHTNLCIDGEGVQNGDEPKSEECNQDYSQTWDVEKLDNGYYRFKIDGQCLDVEKDSTPSYQKPYISDKDLQMWECHDASHPDAAQQYFELA</sequence>
<name>A0A1A6AES1_9TREE</name>
<reference evidence="4" key="3">
    <citation type="submission" date="2024-02" db="EMBL/GenBank/DDBJ databases">
        <title>Comparative genomics of Cryptococcus and Kwoniella reveals pathogenesis evolution and contrasting modes of karyotype evolution via chromosome fusion or intercentromeric recombination.</title>
        <authorList>
            <person name="Coelho M.A."/>
            <person name="David-Palma M."/>
            <person name="Shea T."/>
            <person name="Bowers K."/>
            <person name="McGinley-Smith S."/>
            <person name="Mohammad A.W."/>
            <person name="Gnirke A."/>
            <person name="Yurkov A.M."/>
            <person name="Nowrousian M."/>
            <person name="Sun S."/>
            <person name="Cuomo C.A."/>
            <person name="Heitman J."/>
        </authorList>
    </citation>
    <scope>NUCLEOTIDE SEQUENCE</scope>
    <source>
        <strain evidence="4">CBS 10117</strain>
    </source>
</reference>